<evidence type="ECO:0000313" key="1">
    <source>
        <dbReference type="EMBL" id="WWQ59691.1"/>
    </source>
</evidence>
<sequence length="205" mass="24165">MVSYTYCIKNNYLVKCDGGELYYLFEYTKNNELLISRCINDHCTQVEDIVTELGKYKFADEIWNFGEIKKKVDDITHFLSKYNLKVYFIGDNIVLEALYTPQLFYYKYFALKEAKEKIDLVNAWFDSLLLAIKVIEEIGIREFKSHMDTLDGRYTIWLNSEEPSASFISREGDLVNFWVLYNDCNVLIERKGRQICINSLGRLRG</sequence>
<protein>
    <submittedName>
        <fullName evidence="1">Uncharacterized protein</fullName>
    </submittedName>
</protein>
<dbReference type="EMBL" id="CP146016">
    <property type="protein sequence ID" value="WWQ59691.1"/>
    <property type="molecule type" value="Genomic_DNA"/>
</dbReference>
<accession>A0AAX4KZV2</accession>
<dbReference type="AlphaFoldDB" id="A0AAX4KZV2"/>
<name>A0AAX4KZV2_9CREN</name>
<proteinExistence type="predicted"/>
<dbReference type="GeneID" id="89336986"/>
<gene>
    <name evidence="1" type="ORF">V6M85_09415</name>
</gene>
<keyword evidence="2" id="KW-1185">Reference proteome</keyword>
<dbReference type="Proteomes" id="UP001432202">
    <property type="component" value="Chromosome"/>
</dbReference>
<evidence type="ECO:0000313" key="2">
    <source>
        <dbReference type="Proteomes" id="UP001432202"/>
    </source>
</evidence>
<reference evidence="1 2" key="1">
    <citation type="submission" date="2024-02" db="EMBL/GenBank/DDBJ databases">
        <title>STSV induces naive adaptation in Sulfolobus.</title>
        <authorList>
            <person name="Xiang X."/>
            <person name="Song M."/>
        </authorList>
    </citation>
    <scope>NUCLEOTIDE SEQUENCE [LARGE SCALE GENOMIC DNA]</scope>
    <source>
        <strain evidence="1 2">RT2</strain>
    </source>
</reference>
<dbReference type="RefSeq" id="WP_338599172.1">
    <property type="nucleotide sequence ID" value="NZ_CP146016.1"/>
</dbReference>
<organism evidence="1 2">
    <name type="scientific">Sulfolobus tengchongensis</name>
    <dbReference type="NCBI Taxonomy" id="207809"/>
    <lineage>
        <taxon>Archaea</taxon>
        <taxon>Thermoproteota</taxon>
        <taxon>Thermoprotei</taxon>
        <taxon>Sulfolobales</taxon>
        <taxon>Sulfolobaceae</taxon>
        <taxon>Sulfolobus</taxon>
    </lineage>
</organism>